<feature type="compositionally biased region" description="Basic and acidic residues" evidence="1">
    <location>
        <begin position="50"/>
        <end position="59"/>
    </location>
</feature>
<dbReference type="EMBL" id="BLXT01007237">
    <property type="protein sequence ID" value="GFO37360.1"/>
    <property type="molecule type" value="Genomic_DNA"/>
</dbReference>
<dbReference type="AlphaFoldDB" id="A0AAV4CZQ2"/>
<dbReference type="Proteomes" id="UP000735302">
    <property type="component" value="Unassembled WGS sequence"/>
</dbReference>
<gene>
    <name evidence="2" type="ORF">PoB_006386500</name>
</gene>
<evidence type="ECO:0000313" key="3">
    <source>
        <dbReference type="Proteomes" id="UP000735302"/>
    </source>
</evidence>
<name>A0AAV4CZQ2_9GAST</name>
<organism evidence="2 3">
    <name type="scientific">Plakobranchus ocellatus</name>
    <dbReference type="NCBI Taxonomy" id="259542"/>
    <lineage>
        <taxon>Eukaryota</taxon>
        <taxon>Metazoa</taxon>
        <taxon>Spiralia</taxon>
        <taxon>Lophotrochozoa</taxon>
        <taxon>Mollusca</taxon>
        <taxon>Gastropoda</taxon>
        <taxon>Heterobranchia</taxon>
        <taxon>Euthyneura</taxon>
        <taxon>Panpulmonata</taxon>
        <taxon>Sacoglossa</taxon>
        <taxon>Placobranchoidea</taxon>
        <taxon>Plakobranchidae</taxon>
        <taxon>Plakobranchus</taxon>
    </lineage>
</organism>
<proteinExistence type="predicted"/>
<reference evidence="2 3" key="1">
    <citation type="journal article" date="2021" name="Elife">
        <title>Chloroplast acquisition without the gene transfer in kleptoplastic sea slugs, Plakobranchus ocellatus.</title>
        <authorList>
            <person name="Maeda T."/>
            <person name="Takahashi S."/>
            <person name="Yoshida T."/>
            <person name="Shimamura S."/>
            <person name="Takaki Y."/>
            <person name="Nagai Y."/>
            <person name="Toyoda A."/>
            <person name="Suzuki Y."/>
            <person name="Arimoto A."/>
            <person name="Ishii H."/>
            <person name="Satoh N."/>
            <person name="Nishiyama T."/>
            <person name="Hasebe M."/>
            <person name="Maruyama T."/>
            <person name="Minagawa J."/>
            <person name="Obokata J."/>
            <person name="Shigenobu S."/>
        </authorList>
    </citation>
    <scope>NUCLEOTIDE SEQUENCE [LARGE SCALE GENOMIC DNA]</scope>
</reference>
<feature type="compositionally biased region" description="Polar residues" evidence="1">
    <location>
        <begin position="29"/>
        <end position="41"/>
    </location>
</feature>
<feature type="region of interest" description="Disordered" evidence="1">
    <location>
        <begin position="28"/>
        <end position="59"/>
    </location>
</feature>
<protein>
    <submittedName>
        <fullName evidence="2">Uncharacterized protein</fullName>
    </submittedName>
</protein>
<evidence type="ECO:0000313" key="2">
    <source>
        <dbReference type="EMBL" id="GFO37360.1"/>
    </source>
</evidence>
<evidence type="ECO:0000256" key="1">
    <source>
        <dbReference type="SAM" id="MobiDB-lite"/>
    </source>
</evidence>
<accession>A0AAV4CZQ2</accession>
<sequence length="88" mass="9405">MGFDTKSIRPCLFQGECPQKAVIAIATGGQANSSPSSSADHNNVIPGFSSDKDADGGARTRDRMIPLRSQGRFAIQSIVNAHLFQNNE</sequence>
<keyword evidence="3" id="KW-1185">Reference proteome</keyword>
<comment type="caution">
    <text evidence="2">The sequence shown here is derived from an EMBL/GenBank/DDBJ whole genome shotgun (WGS) entry which is preliminary data.</text>
</comment>